<evidence type="ECO:0000313" key="2">
    <source>
        <dbReference type="EMBL" id="KAK7586008.1"/>
    </source>
</evidence>
<dbReference type="AlphaFoldDB" id="A0AAN9Y2N7"/>
<evidence type="ECO:0008006" key="4">
    <source>
        <dbReference type="Google" id="ProtNLM"/>
    </source>
</evidence>
<protein>
    <recommendedName>
        <fullName evidence="4">Abscission/NoCut checkpoint regulator</fullName>
    </recommendedName>
</protein>
<gene>
    <name evidence="2" type="ORF">V9T40_003884</name>
</gene>
<keyword evidence="3" id="KW-1185">Reference proteome</keyword>
<accession>A0AAN9Y2N7</accession>
<dbReference type="PANTHER" id="PTHR46603">
    <property type="entry name" value="ABSCISSION/NOCUT CHECKPOINT REGULATOR"/>
    <property type="match status" value="1"/>
</dbReference>
<dbReference type="SUPFAM" id="SSF57845">
    <property type="entry name" value="B-box zinc-binding domain"/>
    <property type="match status" value="1"/>
</dbReference>
<evidence type="ECO:0000256" key="1">
    <source>
        <dbReference type="SAM" id="MobiDB-lite"/>
    </source>
</evidence>
<organism evidence="2 3">
    <name type="scientific">Parthenolecanium corni</name>
    <dbReference type="NCBI Taxonomy" id="536013"/>
    <lineage>
        <taxon>Eukaryota</taxon>
        <taxon>Metazoa</taxon>
        <taxon>Ecdysozoa</taxon>
        <taxon>Arthropoda</taxon>
        <taxon>Hexapoda</taxon>
        <taxon>Insecta</taxon>
        <taxon>Pterygota</taxon>
        <taxon>Neoptera</taxon>
        <taxon>Paraneoptera</taxon>
        <taxon>Hemiptera</taxon>
        <taxon>Sternorrhyncha</taxon>
        <taxon>Coccoidea</taxon>
        <taxon>Coccidae</taxon>
        <taxon>Parthenolecanium</taxon>
    </lineage>
</organism>
<dbReference type="EMBL" id="JBBCAQ010000027">
    <property type="protein sequence ID" value="KAK7586008.1"/>
    <property type="molecule type" value="Genomic_DNA"/>
</dbReference>
<feature type="compositionally biased region" description="Polar residues" evidence="1">
    <location>
        <begin position="96"/>
        <end position="112"/>
    </location>
</feature>
<dbReference type="PANTHER" id="PTHR46603:SF1">
    <property type="entry name" value="ABSCISSION_NOCUT CHECKPOINT REGULATOR"/>
    <property type="match status" value="1"/>
</dbReference>
<comment type="caution">
    <text evidence="2">The sequence shown here is derived from an EMBL/GenBank/DDBJ whole genome shotgun (WGS) entry which is preliminary data.</text>
</comment>
<evidence type="ECO:0000313" key="3">
    <source>
        <dbReference type="Proteomes" id="UP001367676"/>
    </source>
</evidence>
<feature type="region of interest" description="Disordered" evidence="1">
    <location>
        <begin position="92"/>
        <end position="113"/>
    </location>
</feature>
<reference evidence="2 3" key="1">
    <citation type="submission" date="2024-03" db="EMBL/GenBank/DDBJ databases">
        <title>Adaptation during the transition from Ophiocordyceps entomopathogen to insect associate is accompanied by gene loss and intensified selection.</title>
        <authorList>
            <person name="Ward C.M."/>
            <person name="Onetto C.A."/>
            <person name="Borneman A.R."/>
        </authorList>
    </citation>
    <scope>NUCLEOTIDE SEQUENCE [LARGE SCALE GENOMIC DNA]</scope>
    <source>
        <strain evidence="2">AWRI1</strain>
        <tissue evidence="2">Single Adult Female</tissue>
    </source>
</reference>
<proteinExistence type="predicted"/>
<dbReference type="Pfam" id="PF22586">
    <property type="entry name" value="ANCHR-like_BBOX"/>
    <property type="match status" value="1"/>
</dbReference>
<name>A0AAN9Y2N7_9HEMI</name>
<sequence length="210" mass="24408">MDPIDLEIRRRLDKLKEPLQDAPSSEDIERKLRELKGLPGSSEISNKYVVFPKTQSQTEQVDDLMRQYSDEVAMSSRVASSASVDEIERRLRNLKSDNSSPENRNELQTPRGSDTKILLQKILAEADIDRKLENKFPNLKSKPVEVPVEDEKMSCSDSDSDEEFCSICDKSPQWICRGCDKDMYCTKCFEEYHNEIGENHRRQVYNRRKK</sequence>
<dbReference type="Proteomes" id="UP001367676">
    <property type="component" value="Unassembled WGS sequence"/>
</dbReference>